<dbReference type="Proteomes" id="UP001257739">
    <property type="component" value="Unassembled WGS sequence"/>
</dbReference>
<feature type="domain" description="FAS1-like dehydratase" evidence="3">
    <location>
        <begin position="26"/>
        <end position="150"/>
    </location>
</feature>
<dbReference type="Pfam" id="PF13452">
    <property type="entry name" value="FAS1_DH_region"/>
    <property type="match status" value="1"/>
</dbReference>
<dbReference type="PANTHER" id="PTHR34075">
    <property type="entry name" value="BLR3430 PROTEIN"/>
    <property type="match status" value="1"/>
</dbReference>
<dbReference type="InterPro" id="IPR012340">
    <property type="entry name" value="NA-bd_OB-fold"/>
</dbReference>
<dbReference type="Gene3D" id="3.10.129.10">
    <property type="entry name" value="Hotdog Thioesterase"/>
    <property type="match status" value="2"/>
</dbReference>
<feature type="domain" description="ChsH2 C-terminal OB-fold" evidence="1">
    <location>
        <begin position="222"/>
        <end position="280"/>
    </location>
</feature>
<gene>
    <name evidence="4" type="ORF">J2X11_000233</name>
</gene>
<feature type="domain" description="ChsH2 rubredoxin-like zinc ribbon" evidence="2">
    <location>
        <begin position="184"/>
        <end position="216"/>
    </location>
</feature>
<organism evidence="4 5">
    <name type="scientific">Aeromicrobium panaciterrae</name>
    <dbReference type="NCBI Taxonomy" id="363861"/>
    <lineage>
        <taxon>Bacteria</taxon>
        <taxon>Bacillati</taxon>
        <taxon>Actinomycetota</taxon>
        <taxon>Actinomycetes</taxon>
        <taxon>Propionibacteriales</taxon>
        <taxon>Nocardioidaceae</taxon>
        <taxon>Aeromicrobium</taxon>
    </lineage>
</organism>
<dbReference type="RefSeq" id="WP_309965620.1">
    <property type="nucleotide sequence ID" value="NZ_JAVDWH010000001.1"/>
</dbReference>
<accession>A0ABU1UJN7</accession>
<dbReference type="InterPro" id="IPR039569">
    <property type="entry name" value="FAS1-like_DH_region"/>
</dbReference>
<evidence type="ECO:0000313" key="4">
    <source>
        <dbReference type="EMBL" id="MDR7085394.1"/>
    </source>
</evidence>
<proteinExistence type="predicted"/>
<dbReference type="Pfam" id="PF12172">
    <property type="entry name" value="zf-ChsH2"/>
    <property type="match status" value="1"/>
</dbReference>
<dbReference type="SUPFAM" id="SSF54637">
    <property type="entry name" value="Thioesterase/thiol ester dehydrase-isomerase"/>
    <property type="match status" value="2"/>
</dbReference>
<evidence type="ECO:0000259" key="1">
    <source>
        <dbReference type="Pfam" id="PF01796"/>
    </source>
</evidence>
<dbReference type="EMBL" id="JAVDWH010000001">
    <property type="protein sequence ID" value="MDR7085394.1"/>
    <property type="molecule type" value="Genomic_DNA"/>
</dbReference>
<protein>
    <submittedName>
        <fullName evidence="4">OB-fold protein</fullName>
    </submittedName>
</protein>
<dbReference type="PANTHER" id="PTHR34075:SF5">
    <property type="entry name" value="BLR3430 PROTEIN"/>
    <property type="match status" value="1"/>
</dbReference>
<evidence type="ECO:0000259" key="2">
    <source>
        <dbReference type="Pfam" id="PF12172"/>
    </source>
</evidence>
<evidence type="ECO:0000313" key="5">
    <source>
        <dbReference type="Proteomes" id="UP001257739"/>
    </source>
</evidence>
<dbReference type="InterPro" id="IPR029069">
    <property type="entry name" value="HotDog_dom_sf"/>
</dbReference>
<dbReference type="Pfam" id="PF01796">
    <property type="entry name" value="OB_ChsH2_C"/>
    <property type="match status" value="1"/>
</dbReference>
<dbReference type="InterPro" id="IPR022002">
    <property type="entry name" value="ChsH2_Znr"/>
</dbReference>
<dbReference type="SUPFAM" id="SSF50249">
    <property type="entry name" value="Nucleic acid-binding proteins"/>
    <property type="match status" value="1"/>
</dbReference>
<dbReference type="Gene3D" id="6.10.30.10">
    <property type="match status" value="1"/>
</dbReference>
<reference evidence="4 5" key="1">
    <citation type="submission" date="2023-07" db="EMBL/GenBank/DDBJ databases">
        <title>Sorghum-associated microbial communities from plants grown in Nebraska, USA.</title>
        <authorList>
            <person name="Schachtman D."/>
        </authorList>
    </citation>
    <scope>NUCLEOTIDE SEQUENCE [LARGE SCALE GENOMIC DNA]</scope>
    <source>
        <strain evidence="4 5">BE248</strain>
    </source>
</reference>
<evidence type="ECO:0000259" key="3">
    <source>
        <dbReference type="Pfam" id="PF13452"/>
    </source>
</evidence>
<comment type="caution">
    <text evidence="4">The sequence shown here is derived from an EMBL/GenBank/DDBJ whole genome shotgun (WGS) entry which is preliminary data.</text>
</comment>
<keyword evidence="5" id="KW-1185">Reference proteome</keyword>
<dbReference type="InterPro" id="IPR002878">
    <property type="entry name" value="ChsH2_C"/>
</dbReference>
<name>A0ABU1UJN7_9ACTN</name>
<dbReference type="InterPro" id="IPR052513">
    <property type="entry name" value="Thioester_dehydratase-like"/>
</dbReference>
<sequence>MTDPIIELTDKIKARGKSPARLAPDPVNGPMIRHWAEAIGDTNPRWAPGPDTEAPPAMAQVWTMYGLNPERMPNDPLPDTMQVLDDAGFTSVLGTNCDQTYARTLKPGEVPSISTYLSDVMGPKKTGVGEGYFITTKSVWTVGDEEVATMTFRVLKFKPGTGRASVDKTKSSRPMMNKDTSFFWEGTQAGELRIQKCNACGELRHPPGPVCPKCHAMDRGFVVASGKGTVRSFLVHHAPVVPGKQLPLTLALVDLEEGVRMIGEVKGDVAIGDAVEVWFDPIDDEVTLAKWQPAGTPAPEPAPEENPPPLRATLREVPPSDIPVWEVPITPTLVVSTALATRDFQDVHHDRDRSIGHGSKDIFINILSTTGLVQRYITDWAGPQTQILSCALRLGAPAYPYDTLRFTGNIVSEEDGVTTIDVTAAVSIGNHANARLEIRK</sequence>